<organism evidence="3 4">
    <name type="scientific">Salix brachista</name>
    <dbReference type="NCBI Taxonomy" id="2182728"/>
    <lineage>
        <taxon>Eukaryota</taxon>
        <taxon>Viridiplantae</taxon>
        <taxon>Streptophyta</taxon>
        <taxon>Embryophyta</taxon>
        <taxon>Tracheophyta</taxon>
        <taxon>Spermatophyta</taxon>
        <taxon>Magnoliopsida</taxon>
        <taxon>eudicotyledons</taxon>
        <taxon>Gunneridae</taxon>
        <taxon>Pentapetalae</taxon>
        <taxon>rosids</taxon>
        <taxon>fabids</taxon>
        <taxon>Malpighiales</taxon>
        <taxon>Salicaceae</taxon>
        <taxon>Saliceae</taxon>
        <taxon>Salix</taxon>
    </lineage>
</organism>
<dbReference type="PANTHER" id="PTHR47723">
    <property type="entry name" value="OS05G0353850 PROTEIN"/>
    <property type="match status" value="1"/>
</dbReference>
<feature type="transmembrane region" description="Helical" evidence="1">
    <location>
        <begin position="306"/>
        <end position="327"/>
    </location>
</feature>
<dbReference type="Pfam" id="PF13456">
    <property type="entry name" value="RVT_3"/>
    <property type="match status" value="1"/>
</dbReference>
<dbReference type="InterPro" id="IPR012337">
    <property type="entry name" value="RNaseH-like_sf"/>
</dbReference>
<accession>A0A5N5JNU0</accession>
<dbReference type="PANTHER" id="PTHR47723:SF19">
    <property type="entry name" value="POLYNUCLEOTIDYL TRANSFERASE, RIBONUCLEASE H-LIKE SUPERFAMILY PROTEIN"/>
    <property type="match status" value="1"/>
</dbReference>
<dbReference type="Gene3D" id="3.30.420.10">
    <property type="entry name" value="Ribonuclease H-like superfamily/Ribonuclease H"/>
    <property type="match status" value="1"/>
</dbReference>
<feature type="domain" description="RNase H type-1" evidence="2">
    <location>
        <begin position="47"/>
        <end position="161"/>
    </location>
</feature>
<evidence type="ECO:0000313" key="4">
    <source>
        <dbReference type="Proteomes" id="UP000326939"/>
    </source>
</evidence>
<name>A0A5N5JNU0_9ROSI</name>
<dbReference type="InterPro" id="IPR002156">
    <property type="entry name" value="RNaseH_domain"/>
</dbReference>
<comment type="caution">
    <text evidence="3">The sequence shown here is derived from an EMBL/GenBank/DDBJ whole genome shotgun (WGS) entry which is preliminary data.</text>
</comment>
<dbReference type="InterPro" id="IPR044730">
    <property type="entry name" value="RNase_H-like_dom_plant"/>
</dbReference>
<proteinExistence type="predicted"/>
<dbReference type="Proteomes" id="UP000326939">
    <property type="component" value="Chromosome 16"/>
</dbReference>
<evidence type="ECO:0000256" key="1">
    <source>
        <dbReference type="SAM" id="Phobius"/>
    </source>
</evidence>
<dbReference type="AlphaFoldDB" id="A0A5N5JNU0"/>
<keyword evidence="1" id="KW-1133">Transmembrane helix</keyword>
<gene>
    <name evidence="3" type="ORF">DKX38_023262</name>
</gene>
<keyword evidence="1" id="KW-0472">Membrane</keyword>
<sequence length="329" mass="37069">MPVEPLHLIFDYTLNWYKTQIPKTGSIEHTLVYLHWKPPRPGVCKVNTDGSRINVTGISGAGGVLRDSNGAWIQDFSVNLGASSILEAELWGIRLAWDYGYRDVEIECDSGVVVTLLTSATVSTHPLYSIISCCKMKIHDHWHCTIEHIYREQNEAADALAIRSYNLDSGLHVYDEAPDFLKDILVADVRSVLRPRCAYVDLFVFLGCYGGKAVKGYQGSIVLLWETKGERIVDDVLTGRTENMMMGYNELRDGKQRKPSLTYGLLLQNFIQLHALFATSVASLGFAPNGLFSFKKLKCMHLLYKFHASVFLHMYVIHVLLCLHLALQN</sequence>
<reference evidence="4" key="1">
    <citation type="journal article" date="2019" name="Gigascience">
        <title>De novo genome assembly of the endangered Acer yangbiense, a plant species with extremely small populations endemic to Yunnan Province, China.</title>
        <authorList>
            <person name="Yang J."/>
            <person name="Wariss H.M."/>
            <person name="Tao L."/>
            <person name="Zhang R."/>
            <person name="Yun Q."/>
            <person name="Hollingsworth P."/>
            <person name="Dao Z."/>
            <person name="Luo G."/>
            <person name="Guo H."/>
            <person name="Ma Y."/>
            <person name="Sun W."/>
        </authorList>
    </citation>
    <scope>NUCLEOTIDE SEQUENCE [LARGE SCALE GENOMIC DNA]</scope>
    <source>
        <strain evidence="4">cv. br00</strain>
    </source>
</reference>
<evidence type="ECO:0000313" key="3">
    <source>
        <dbReference type="EMBL" id="KAB5518943.1"/>
    </source>
</evidence>
<protein>
    <recommendedName>
        <fullName evidence="2">RNase H type-1 domain-containing protein</fullName>
    </recommendedName>
</protein>
<keyword evidence="4" id="KW-1185">Reference proteome</keyword>
<keyword evidence="1" id="KW-0812">Transmembrane</keyword>
<dbReference type="InterPro" id="IPR036397">
    <property type="entry name" value="RNaseH_sf"/>
</dbReference>
<dbReference type="GO" id="GO:0004523">
    <property type="term" value="F:RNA-DNA hybrid ribonuclease activity"/>
    <property type="evidence" value="ECO:0007669"/>
    <property type="project" value="InterPro"/>
</dbReference>
<dbReference type="EMBL" id="VDCV01000016">
    <property type="protein sequence ID" value="KAB5518943.1"/>
    <property type="molecule type" value="Genomic_DNA"/>
</dbReference>
<dbReference type="CDD" id="cd06222">
    <property type="entry name" value="RNase_H_like"/>
    <property type="match status" value="1"/>
</dbReference>
<feature type="transmembrane region" description="Helical" evidence="1">
    <location>
        <begin position="261"/>
        <end position="286"/>
    </location>
</feature>
<dbReference type="InterPro" id="IPR053151">
    <property type="entry name" value="RNase_H-like"/>
</dbReference>
<evidence type="ECO:0000259" key="2">
    <source>
        <dbReference type="Pfam" id="PF13456"/>
    </source>
</evidence>
<dbReference type="GO" id="GO:0003676">
    <property type="term" value="F:nucleic acid binding"/>
    <property type="evidence" value="ECO:0007669"/>
    <property type="project" value="InterPro"/>
</dbReference>
<dbReference type="SUPFAM" id="SSF53098">
    <property type="entry name" value="Ribonuclease H-like"/>
    <property type="match status" value="1"/>
</dbReference>